<dbReference type="Proteomes" id="UP000785679">
    <property type="component" value="Unassembled WGS sequence"/>
</dbReference>
<evidence type="ECO:0000313" key="4">
    <source>
        <dbReference type="EMBL" id="TNV70608.1"/>
    </source>
</evidence>
<name>A0A8J8SUC3_HALGN</name>
<evidence type="ECO:0000256" key="2">
    <source>
        <dbReference type="ARBA" id="ARBA00023180"/>
    </source>
</evidence>
<dbReference type="InterPro" id="IPR000083">
    <property type="entry name" value="Fibronectin_type1"/>
</dbReference>
<protein>
    <recommendedName>
        <fullName evidence="3">Fibronectin type-I domain-containing protein</fullName>
    </recommendedName>
</protein>
<dbReference type="AlphaFoldDB" id="A0A8J8SUC3"/>
<keyword evidence="5" id="KW-1185">Reference proteome</keyword>
<accession>A0A8J8SUC3</accession>
<reference evidence="4" key="1">
    <citation type="submission" date="2019-06" db="EMBL/GenBank/DDBJ databases">
        <authorList>
            <person name="Zheng W."/>
        </authorList>
    </citation>
    <scope>NUCLEOTIDE SEQUENCE</scope>
    <source>
        <strain evidence="4">QDHG01</strain>
    </source>
</reference>
<sequence length="131" mass="14739">MKVRHSQILDNGRIELHELQDTNDASCSPISNHQHFEQQEQFAKLNCSNCKMEKCCCVNKNLNACCLACNGGHCGEKPQASSKLLHFHGPNCGHPIVLHNGHIDYLVNEVLHYPHDGHCDHHGVLNRIMVQ</sequence>
<feature type="domain" description="Fibronectin type-I" evidence="3">
    <location>
        <begin position="27"/>
        <end position="66"/>
    </location>
</feature>
<dbReference type="OrthoDB" id="282749at2759"/>
<comment type="caution">
    <text evidence="4">The sequence shown here is derived from an EMBL/GenBank/DDBJ whole genome shotgun (WGS) entry which is preliminary data.</text>
</comment>
<dbReference type="GO" id="GO:0005576">
    <property type="term" value="C:extracellular region"/>
    <property type="evidence" value="ECO:0007669"/>
    <property type="project" value="InterPro"/>
</dbReference>
<keyword evidence="1" id="KW-1015">Disulfide bond</keyword>
<dbReference type="PROSITE" id="PS01253">
    <property type="entry name" value="FN1_1"/>
    <property type="match status" value="1"/>
</dbReference>
<keyword evidence="2" id="KW-0325">Glycoprotein</keyword>
<dbReference type="EMBL" id="RRYP01035055">
    <property type="protein sequence ID" value="TNV70608.1"/>
    <property type="molecule type" value="Genomic_DNA"/>
</dbReference>
<organism evidence="4 5">
    <name type="scientific">Halteria grandinella</name>
    <dbReference type="NCBI Taxonomy" id="5974"/>
    <lineage>
        <taxon>Eukaryota</taxon>
        <taxon>Sar</taxon>
        <taxon>Alveolata</taxon>
        <taxon>Ciliophora</taxon>
        <taxon>Intramacronucleata</taxon>
        <taxon>Spirotrichea</taxon>
        <taxon>Stichotrichia</taxon>
        <taxon>Sporadotrichida</taxon>
        <taxon>Halteriidae</taxon>
        <taxon>Halteria</taxon>
    </lineage>
</organism>
<evidence type="ECO:0000313" key="5">
    <source>
        <dbReference type="Proteomes" id="UP000785679"/>
    </source>
</evidence>
<gene>
    <name evidence="4" type="ORF">FGO68_gene5404</name>
</gene>
<evidence type="ECO:0000256" key="1">
    <source>
        <dbReference type="ARBA" id="ARBA00023157"/>
    </source>
</evidence>
<proteinExistence type="predicted"/>
<evidence type="ECO:0000259" key="3">
    <source>
        <dbReference type="PROSITE" id="PS01253"/>
    </source>
</evidence>